<evidence type="ECO:0000256" key="3">
    <source>
        <dbReference type="ARBA" id="ARBA00022723"/>
    </source>
</evidence>
<dbReference type="SFLD" id="SFLDS00005">
    <property type="entry name" value="Isoprenoid_Synthase_Type_I"/>
    <property type="match status" value="1"/>
</dbReference>
<dbReference type="SFLD" id="SFLDG01020">
    <property type="entry name" value="Terpene_Cyclase_Like_2"/>
    <property type="match status" value="1"/>
</dbReference>
<reference evidence="7 8" key="1">
    <citation type="journal article" date="2018" name="Evol. Lett.">
        <title>Horizontal gene cluster transfer increased hallucinogenic mushroom diversity.</title>
        <authorList>
            <person name="Reynolds H.T."/>
            <person name="Vijayakumar V."/>
            <person name="Gluck-Thaler E."/>
            <person name="Korotkin H.B."/>
            <person name="Matheny P.B."/>
            <person name="Slot J.C."/>
        </authorList>
    </citation>
    <scope>NUCLEOTIDE SEQUENCE [LARGE SCALE GENOMIC DNA]</scope>
    <source>
        <strain evidence="7 8">SRW20</strain>
    </source>
</reference>
<keyword evidence="5 6" id="KW-0456">Lyase</keyword>
<dbReference type="GO" id="GO:0008299">
    <property type="term" value="P:isoprenoid biosynthetic process"/>
    <property type="evidence" value="ECO:0007669"/>
    <property type="project" value="UniProtKB-ARBA"/>
</dbReference>
<accession>A0A409YWC5</accession>
<comment type="cofactor">
    <cofactor evidence="1 6">
        <name>Mg(2+)</name>
        <dbReference type="ChEBI" id="CHEBI:18420"/>
    </cofactor>
</comment>
<keyword evidence="8" id="KW-1185">Reference proteome</keyword>
<evidence type="ECO:0000256" key="6">
    <source>
        <dbReference type="RuleBase" id="RU366034"/>
    </source>
</evidence>
<dbReference type="InterPro" id="IPR034686">
    <property type="entry name" value="Terpene_cyclase-like_2"/>
</dbReference>
<dbReference type="PANTHER" id="PTHR35201">
    <property type="entry name" value="TERPENE SYNTHASE"/>
    <property type="match status" value="1"/>
</dbReference>
<evidence type="ECO:0000313" key="8">
    <source>
        <dbReference type="Proteomes" id="UP000284706"/>
    </source>
</evidence>
<dbReference type="OrthoDB" id="2861623at2759"/>
<comment type="caution">
    <text evidence="7">The sequence shown here is derived from an EMBL/GenBank/DDBJ whole genome shotgun (WGS) entry which is preliminary data.</text>
</comment>
<organism evidence="7 8">
    <name type="scientific">Gymnopilus dilepis</name>
    <dbReference type="NCBI Taxonomy" id="231916"/>
    <lineage>
        <taxon>Eukaryota</taxon>
        <taxon>Fungi</taxon>
        <taxon>Dikarya</taxon>
        <taxon>Basidiomycota</taxon>
        <taxon>Agaricomycotina</taxon>
        <taxon>Agaricomycetes</taxon>
        <taxon>Agaricomycetidae</taxon>
        <taxon>Agaricales</taxon>
        <taxon>Agaricineae</taxon>
        <taxon>Hymenogastraceae</taxon>
        <taxon>Gymnopilus</taxon>
    </lineage>
</organism>
<gene>
    <name evidence="7" type="ORF">CVT26_013652</name>
</gene>
<name>A0A409YWC5_9AGAR</name>
<dbReference type="Pfam" id="PF19086">
    <property type="entry name" value="Terpene_syn_C_2"/>
    <property type="match status" value="1"/>
</dbReference>
<dbReference type="AlphaFoldDB" id="A0A409YWC5"/>
<evidence type="ECO:0000256" key="4">
    <source>
        <dbReference type="ARBA" id="ARBA00022842"/>
    </source>
</evidence>
<keyword evidence="3 6" id="KW-0479">Metal-binding</keyword>
<evidence type="ECO:0000256" key="5">
    <source>
        <dbReference type="ARBA" id="ARBA00023239"/>
    </source>
</evidence>
<proteinExistence type="inferred from homology"/>
<dbReference type="EC" id="4.2.3.-" evidence="6"/>
<evidence type="ECO:0000256" key="2">
    <source>
        <dbReference type="ARBA" id="ARBA00006333"/>
    </source>
</evidence>
<dbReference type="GO" id="GO:0046872">
    <property type="term" value="F:metal ion binding"/>
    <property type="evidence" value="ECO:0007669"/>
    <property type="project" value="UniProtKB-KW"/>
</dbReference>
<protein>
    <recommendedName>
        <fullName evidence="6">Terpene synthase</fullName>
        <ecNumber evidence="6">4.2.3.-</ecNumber>
    </recommendedName>
</protein>
<dbReference type="SUPFAM" id="SSF48576">
    <property type="entry name" value="Terpenoid synthases"/>
    <property type="match status" value="1"/>
</dbReference>
<dbReference type="InterPro" id="IPR008949">
    <property type="entry name" value="Isoprenoid_synthase_dom_sf"/>
</dbReference>
<dbReference type="GO" id="GO:0010333">
    <property type="term" value="F:terpene synthase activity"/>
    <property type="evidence" value="ECO:0007669"/>
    <property type="project" value="InterPro"/>
</dbReference>
<evidence type="ECO:0000313" key="7">
    <source>
        <dbReference type="EMBL" id="PPR07336.1"/>
    </source>
</evidence>
<keyword evidence="4 6" id="KW-0460">Magnesium</keyword>
<evidence type="ECO:0000256" key="1">
    <source>
        <dbReference type="ARBA" id="ARBA00001946"/>
    </source>
</evidence>
<comment type="similarity">
    <text evidence="2 6">Belongs to the terpene synthase family.</text>
</comment>
<dbReference type="Proteomes" id="UP000284706">
    <property type="component" value="Unassembled WGS sequence"/>
</dbReference>
<dbReference type="InParanoid" id="A0A409YWC5"/>
<dbReference type="EMBL" id="NHYE01000134">
    <property type="protein sequence ID" value="PPR07336.1"/>
    <property type="molecule type" value="Genomic_DNA"/>
</dbReference>
<dbReference type="PANTHER" id="PTHR35201:SF4">
    <property type="entry name" value="BETA-PINACENE SYNTHASE-RELATED"/>
    <property type="match status" value="1"/>
</dbReference>
<sequence>MPTKISPQTFRLPRLDVTFSVFPDNGLNPHYAQCRVQSRAWINKYDRLVCGPKMRAFMENCNFELSTAYVYPYAPAAGLRATMDLANILWLYDEFTDTVSGEQAVNAATIVDRTLRDPEYDDGTWICHMMRDFYVDHIQKCGPNVARRFINNFCKYVELVGTEAELREKNQVLDINSYIYFRRETSAVRTCFDLVEYCLGLDLPEYVHEDAAFTSGYNAAMDLVFWANDLFSYNMEQAKGHGSANIVTVIMKSKGVDLQTAVDFLAGYCESLTFQLLNAQRTLASRSDPAFSRDAVRCLEAFGDWVRGNDAWSFATERYFGKRIKETRIVELKAPFQDSAVLKE</sequence>
<dbReference type="Gene3D" id="1.10.600.10">
    <property type="entry name" value="Farnesyl Diphosphate Synthase"/>
    <property type="match status" value="1"/>
</dbReference>